<evidence type="ECO:0000313" key="2">
    <source>
        <dbReference type="EMBL" id="GMH67537.1"/>
    </source>
</evidence>
<dbReference type="InterPro" id="IPR036457">
    <property type="entry name" value="PPM-type-like_dom_sf"/>
</dbReference>
<dbReference type="Gene3D" id="3.60.40.10">
    <property type="entry name" value="PPM-type phosphatase domain"/>
    <property type="match status" value="1"/>
</dbReference>
<comment type="caution">
    <text evidence="2">The sequence shown here is derived from an EMBL/GenBank/DDBJ whole genome shotgun (WGS) entry which is preliminary data.</text>
</comment>
<protein>
    <recommendedName>
        <fullName evidence="1">PPM-type phosphatase domain-containing protein</fullName>
    </recommendedName>
</protein>
<organism evidence="2 3">
    <name type="scientific">Triparma laevis f. longispina</name>
    <dbReference type="NCBI Taxonomy" id="1714387"/>
    <lineage>
        <taxon>Eukaryota</taxon>
        <taxon>Sar</taxon>
        <taxon>Stramenopiles</taxon>
        <taxon>Ochrophyta</taxon>
        <taxon>Bolidophyceae</taxon>
        <taxon>Parmales</taxon>
        <taxon>Triparmaceae</taxon>
        <taxon>Triparma</taxon>
    </lineage>
</organism>
<dbReference type="PANTHER" id="PTHR47992">
    <property type="entry name" value="PROTEIN PHOSPHATASE"/>
    <property type="match status" value="1"/>
</dbReference>
<proteinExistence type="predicted"/>
<reference evidence="3" key="1">
    <citation type="journal article" date="2023" name="Commun. Biol.">
        <title>Genome analysis of Parmales, the sister group of diatoms, reveals the evolutionary specialization of diatoms from phago-mixotrophs to photoautotrophs.</title>
        <authorList>
            <person name="Ban H."/>
            <person name="Sato S."/>
            <person name="Yoshikawa S."/>
            <person name="Yamada K."/>
            <person name="Nakamura Y."/>
            <person name="Ichinomiya M."/>
            <person name="Sato N."/>
            <person name="Blanc-Mathieu R."/>
            <person name="Endo H."/>
            <person name="Kuwata A."/>
            <person name="Ogata H."/>
        </authorList>
    </citation>
    <scope>NUCLEOTIDE SEQUENCE [LARGE SCALE GENOMIC DNA]</scope>
    <source>
        <strain evidence="3">NIES 3700</strain>
    </source>
</reference>
<name>A0A9W7ADT0_9STRA</name>
<dbReference type="GO" id="GO:0004722">
    <property type="term" value="F:protein serine/threonine phosphatase activity"/>
    <property type="evidence" value="ECO:0007669"/>
    <property type="project" value="InterPro"/>
</dbReference>
<evidence type="ECO:0000313" key="3">
    <source>
        <dbReference type="Proteomes" id="UP001165122"/>
    </source>
</evidence>
<dbReference type="AlphaFoldDB" id="A0A9W7ADT0"/>
<dbReference type="CDD" id="cd00143">
    <property type="entry name" value="PP2Cc"/>
    <property type="match status" value="1"/>
</dbReference>
<dbReference type="OrthoDB" id="10264738at2759"/>
<accession>A0A9W7ADT0</accession>
<keyword evidence="3" id="KW-1185">Reference proteome</keyword>
<dbReference type="Pfam" id="PF00481">
    <property type="entry name" value="PP2C"/>
    <property type="match status" value="1"/>
</dbReference>
<feature type="domain" description="PPM-type phosphatase" evidence="1">
    <location>
        <begin position="1"/>
        <end position="152"/>
    </location>
</feature>
<gene>
    <name evidence="2" type="ORF">TrLO_g1659</name>
</gene>
<dbReference type="Proteomes" id="UP001165122">
    <property type="component" value="Unassembled WGS sequence"/>
</dbReference>
<dbReference type="InterPro" id="IPR001932">
    <property type="entry name" value="PPM-type_phosphatase-like_dom"/>
</dbReference>
<sequence length="154" mass="16929">MSSDHSPLTRPDEVERIKNLGGNIHTGLYGFSGILTKFLSTIQDVTISLRVYHSNGIGGLNMTRALGDVYLKPLVIPDAEEREVERGEGYVVMGSDGLWDVVGVGEVWECLEEAERTFENEEDIVKNVSIGLTRGAMQKGSMDNITVLCIKISK</sequence>
<evidence type="ECO:0000259" key="1">
    <source>
        <dbReference type="PROSITE" id="PS51746"/>
    </source>
</evidence>
<dbReference type="SUPFAM" id="SSF81606">
    <property type="entry name" value="PP2C-like"/>
    <property type="match status" value="1"/>
</dbReference>
<dbReference type="EMBL" id="BRXW01000574">
    <property type="protein sequence ID" value="GMH67537.1"/>
    <property type="molecule type" value="Genomic_DNA"/>
</dbReference>
<dbReference type="InterPro" id="IPR015655">
    <property type="entry name" value="PP2C"/>
</dbReference>
<dbReference type="PROSITE" id="PS51746">
    <property type="entry name" value="PPM_2"/>
    <property type="match status" value="1"/>
</dbReference>